<dbReference type="STRING" id="765420.OSCT_1552"/>
<reference evidence="2 3" key="1">
    <citation type="journal article" date="2011" name="J. Bacteriol.">
        <title>Draft genome sequence of the anoxygenic filamentous phototrophic bacterium Oscillochloris trichoides subsp. DG-6.</title>
        <authorList>
            <person name="Kuznetsov B.B."/>
            <person name="Ivanovsky R.N."/>
            <person name="Keppen O.I."/>
            <person name="Sukhacheva M.V."/>
            <person name="Bumazhkin B.K."/>
            <person name="Patutina E.O."/>
            <person name="Beletsky A.V."/>
            <person name="Mardanov A.V."/>
            <person name="Baslerov R.V."/>
            <person name="Panteleeva A.N."/>
            <person name="Kolganova T.V."/>
            <person name="Ravin N.V."/>
            <person name="Skryabin K.G."/>
        </authorList>
    </citation>
    <scope>NUCLEOTIDE SEQUENCE [LARGE SCALE GENOMIC DNA]</scope>
    <source>
        <strain evidence="2 3">DG-6</strain>
    </source>
</reference>
<dbReference type="OrthoDB" id="3034217at2"/>
<dbReference type="Pfam" id="PF05235">
    <property type="entry name" value="CHAD"/>
    <property type="match status" value="1"/>
</dbReference>
<dbReference type="PROSITE" id="PS51708">
    <property type="entry name" value="CHAD"/>
    <property type="match status" value="1"/>
</dbReference>
<dbReference type="PANTHER" id="PTHR39339:SF1">
    <property type="entry name" value="CHAD DOMAIN-CONTAINING PROTEIN"/>
    <property type="match status" value="1"/>
</dbReference>
<dbReference type="Pfam" id="PF21447">
    <property type="entry name" value="Ppx-GppA_III"/>
    <property type="match status" value="1"/>
</dbReference>
<dbReference type="SUPFAM" id="SSF109604">
    <property type="entry name" value="HD-domain/PDEase-like"/>
    <property type="match status" value="1"/>
</dbReference>
<dbReference type="InterPro" id="IPR048950">
    <property type="entry name" value="Ppx_GppA_C"/>
</dbReference>
<keyword evidence="3" id="KW-1185">Reference proteome</keyword>
<dbReference type="CDD" id="cd00077">
    <property type="entry name" value="HDc"/>
    <property type="match status" value="1"/>
</dbReference>
<proteinExistence type="predicted"/>
<dbReference type="InterPro" id="IPR003607">
    <property type="entry name" value="HD/PDEase_dom"/>
</dbReference>
<comment type="caution">
    <text evidence="2">The sequence shown here is derived from an EMBL/GenBank/DDBJ whole genome shotgun (WGS) entry which is preliminary data.</text>
</comment>
<dbReference type="EMBL" id="ADVR01000048">
    <property type="protein sequence ID" value="EFO80612.1"/>
    <property type="molecule type" value="Genomic_DNA"/>
</dbReference>
<dbReference type="SMART" id="SM00880">
    <property type="entry name" value="CHAD"/>
    <property type="match status" value="1"/>
</dbReference>
<dbReference type="Proteomes" id="UP000054010">
    <property type="component" value="Unassembled WGS sequence"/>
</dbReference>
<dbReference type="AlphaFoldDB" id="E1IE01"/>
<gene>
    <name evidence="2" type="ORF">OSCT_1552</name>
</gene>
<dbReference type="HOGENOM" id="CLU_537296_0_0_0"/>
<dbReference type="InterPro" id="IPR038186">
    <property type="entry name" value="CHAD_dom_sf"/>
</dbReference>
<feature type="domain" description="CHAD" evidence="1">
    <location>
        <begin position="219"/>
        <end position="493"/>
    </location>
</feature>
<evidence type="ECO:0000313" key="3">
    <source>
        <dbReference type="Proteomes" id="UP000054010"/>
    </source>
</evidence>
<dbReference type="Gene3D" id="1.40.20.10">
    <property type="entry name" value="CHAD domain"/>
    <property type="match status" value="1"/>
</dbReference>
<protein>
    <submittedName>
        <fullName evidence="2">CHAD domain-containing protein</fullName>
    </submittedName>
</protein>
<organism evidence="2 3">
    <name type="scientific">Oscillochloris trichoides DG-6</name>
    <dbReference type="NCBI Taxonomy" id="765420"/>
    <lineage>
        <taxon>Bacteria</taxon>
        <taxon>Bacillati</taxon>
        <taxon>Chloroflexota</taxon>
        <taxon>Chloroflexia</taxon>
        <taxon>Chloroflexales</taxon>
        <taxon>Chloroflexineae</taxon>
        <taxon>Oscillochloridaceae</taxon>
        <taxon>Oscillochloris</taxon>
    </lineage>
</organism>
<sequence>MLDPGTALADLLSTYRVNVPHVCAVAEHALTLFDTLAEHIPWPDRSRRVLEYAALLHDVGLSSDPPNHHVAGRDIVLHHHLPDLNPSERGLVACIVAFHRKRVRPQQEPTFLSLSKKQRQLALQLAAILRVADGLDASHTQSTRIVGFECGAPGYHLELAGPYAASDAARAGTKADLWLRSFGLPLELNVAAATDVEAPPELNATEELPLLPPWYAASTTSLAELGRVLLRRHLRRLLATERAIRADRDHEEIHVLRVTSRRLRATLHLLAPVAPAKHLRPIQKGIRRLARAAGAVRDRDVLLVHLAQSRAELPTELHAGMDDLVATITEERMAAYQRLITLFDSRDYIQFKQRFAHLMHDPAGWNEQPQVRDLAGSTIWRHYEALRSHDQGAVPLDGPPMHALRIDAKKLRYVLELFAASFSERAEPVVAQLANLQDDLGLLNDTIVAQTILERVASSPESQAARAAYLALRAEQHAVAQTNLPARWAKITSATYRRRLMELIVRL</sequence>
<name>E1IE01_9CHLR</name>
<accession>E1IE01</accession>
<dbReference type="Gene3D" id="1.10.3210.10">
    <property type="entry name" value="Hypothetical protein af1432"/>
    <property type="match status" value="1"/>
</dbReference>
<evidence type="ECO:0000259" key="1">
    <source>
        <dbReference type="PROSITE" id="PS51708"/>
    </source>
</evidence>
<dbReference type="InterPro" id="IPR007899">
    <property type="entry name" value="CHAD_dom"/>
</dbReference>
<dbReference type="PANTHER" id="PTHR39339">
    <property type="entry name" value="SLR1444 PROTEIN"/>
    <property type="match status" value="1"/>
</dbReference>
<evidence type="ECO:0000313" key="2">
    <source>
        <dbReference type="EMBL" id="EFO80612.1"/>
    </source>
</evidence>
<dbReference type="eggNOG" id="COG5607">
    <property type="taxonomic scope" value="Bacteria"/>
</dbReference>